<dbReference type="AlphaFoldDB" id="A0A8T0SV35"/>
<organism evidence="2 3">
    <name type="scientific">Panicum virgatum</name>
    <name type="common">Blackwell switchgrass</name>
    <dbReference type="NCBI Taxonomy" id="38727"/>
    <lineage>
        <taxon>Eukaryota</taxon>
        <taxon>Viridiplantae</taxon>
        <taxon>Streptophyta</taxon>
        <taxon>Embryophyta</taxon>
        <taxon>Tracheophyta</taxon>
        <taxon>Spermatophyta</taxon>
        <taxon>Magnoliopsida</taxon>
        <taxon>Liliopsida</taxon>
        <taxon>Poales</taxon>
        <taxon>Poaceae</taxon>
        <taxon>PACMAD clade</taxon>
        <taxon>Panicoideae</taxon>
        <taxon>Panicodae</taxon>
        <taxon>Paniceae</taxon>
        <taxon>Panicinae</taxon>
        <taxon>Panicum</taxon>
        <taxon>Panicum sect. Hiantes</taxon>
    </lineage>
</organism>
<name>A0A8T0SV35_PANVG</name>
<protein>
    <submittedName>
        <fullName evidence="2">Uncharacterized protein</fullName>
    </submittedName>
</protein>
<proteinExistence type="predicted"/>
<feature type="compositionally biased region" description="Basic and acidic residues" evidence="1">
    <location>
        <begin position="93"/>
        <end position="105"/>
    </location>
</feature>
<keyword evidence="3" id="KW-1185">Reference proteome</keyword>
<gene>
    <name evidence="2" type="ORF">PVAP13_5KG484907</name>
</gene>
<dbReference type="EMBL" id="CM029045">
    <property type="protein sequence ID" value="KAG2599959.1"/>
    <property type="molecule type" value="Genomic_DNA"/>
</dbReference>
<sequence>MLANWPFFNRRRRRWRVGGGFCASGRSSTFSRLENGSPACGPGRETPARRDSWTVSSMASHGDSSRCRRRLEKGKCEADRGRKQGRHTLPRTGGEELRRGGEQRRGQIGGSFCE</sequence>
<feature type="region of interest" description="Disordered" evidence="1">
    <location>
        <begin position="32"/>
        <end position="114"/>
    </location>
</feature>
<evidence type="ECO:0000256" key="1">
    <source>
        <dbReference type="SAM" id="MobiDB-lite"/>
    </source>
</evidence>
<reference evidence="2" key="1">
    <citation type="submission" date="2020-05" db="EMBL/GenBank/DDBJ databases">
        <title>WGS assembly of Panicum virgatum.</title>
        <authorList>
            <person name="Lovell J.T."/>
            <person name="Jenkins J."/>
            <person name="Shu S."/>
            <person name="Juenger T.E."/>
            <person name="Schmutz J."/>
        </authorList>
    </citation>
    <scope>NUCLEOTIDE SEQUENCE</scope>
    <source>
        <strain evidence="2">AP13</strain>
    </source>
</reference>
<evidence type="ECO:0000313" key="2">
    <source>
        <dbReference type="EMBL" id="KAG2599959.1"/>
    </source>
</evidence>
<comment type="caution">
    <text evidence="2">The sequence shown here is derived from an EMBL/GenBank/DDBJ whole genome shotgun (WGS) entry which is preliminary data.</text>
</comment>
<accession>A0A8T0SV35</accession>
<feature type="compositionally biased region" description="Basic and acidic residues" evidence="1">
    <location>
        <begin position="73"/>
        <end position="82"/>
    </location>
</feature>
<dbReference type="Proteomes" id="UP000823388">
    <property type="component" value="Chromosome 5K"/>
</dbReference>
<evidence type="ECO:0000313" key="3">
    <source>
        <dbReference type="Proteomes" id="UP000823388"/>
    </source>
</evidence>